<evidence type="ECO:0008006" key="3">
    <source>
        <dbReference type="Google" id="ProtNLM"/>
    </source>
</evidence>
<organism evidence="1 2">
    <name type="scientific">Nocardia gamkensis</name>
    <dbReference type="NCBI Taxonomy" id="352869"/>
    <lineage>
        <taxon>Bacteria</taxon>
        <taxon>Bacillati</taxon>
        <taxon>Actinomycetota</taxon>
        <taxon>Actinomycetes</taxon>
        <taxon>Mycobacteriales</taxon>
        <taxon>Nocardiaceae</taxon>
        <taxon>Nocardia</taxon>
    </lineage>
</organism>
<dbReference type="RefSeq" id="WP_157114295.1">
    <property type="nucleotide sequence ID" value="NZ_JAAXOS010000007.1"/>
</dbReference>
<comment type="caution">
    <text evidence="1">The sequence shown here is derived from an EMBL/GenBank/DDBJ whole genome shotgun (WGS) entry which is preliminary data.</text>
</comment>
<dbReference type="Proteomes" id="UP000540698">
    <property type="component" value="Unassembled WGS sequence"/>
</dbReference>
<name>A0A7X6L4M1_9NOCA</name>
<evidence type="ECO:0000313" key="2">
    <source>
        <dbReference type="Proteomes" id="UP000540698"/>
    </source>
</evidence>
<sequence length="105" mass="11812">MAPRPDARHLKVATDDLRAEANIWAREATSLNDISTKIVDLKFNRVEAGLFQGVVSAHSKVVDRASDRCREGVDAFTEVSATLKKVADTYDYEDRNFADQVKDLW</sequence>
<accession>A0A7X6L4M1</accession>
<dbReference type="AlphaFoldDB" id="A0A7X6L4M1"/>
<evidence type="ECO:0000313" key="1">
    <source>
        <dbReference type="EMBL" id="NKY27559.1"/>
    </source>
</evidence>
<proteinExistence type="predicted"/>
<protein>
    <recommendedName>
        <fullName evidence="3">ESX-1 secretion-associated protein</fullName>
    </recommendedName>
</protein>
<gene>
    <name evidence="1" type="ORF">HGB38_15160</name>
</gene>
<keyword evidence="2" id="KW-1185">Reference proteome</keyword>
<dbReference type="EMBL" id="JAAXOS010000007">
    <property type="protein sequence ID" value="NKY27559.1"/>
    <property type="molecule type" value="Genomic_DNA"/>
</dbReference>
<reference evidence="1 2" key="1">
    <citation type="submission" date="2020-04" db="EMBL/GenBank/DDBJ databases">
        <title>MicrobeNet Type strains.</title>
        <authorList>
            <person name="Nicholson A.C."/>
        </authorList>
    </citation>
    <scope>NUCLEOTIDE SEQUENCE [LARGE SCALE GENOMIC DNA]</scope>
    <source>
        <strain evidence="1 2">DSM 44956</strain>
    </source>
</reference>